<proteinExistence type="predicted"/>
<dbReference type="AlphaFoldDB" id="A0A238L1T1"/>
<accession>A0A238L1T1</accession>
<name>A0A238L1T1_9RHOB</name>
<dbReference type="Proteomes" id="UP000202485">
    <property type="component" value="Unassembled WGS sequence"/>
</dbReference>
<sequence>MTCSSSDPKGNPPNFTIPEPLINLVRLLAREAARSDFATRCNGEDPEVDHG</sequence>
<evidence type="ECO:0000313" key="1">
    <source>
        <dbReference type="EMBL" id="SMX48947.1"/>
    </source>
</evidence>
<organism evidence="1 2">
    <name type="scientific">Ruegeria arenilitoris</name>
    <dbReference type="NCBI Taxonomy" id="1173585"/>
    <lineage>
        <taxon>Bacteria</taxon>
        <taxon>Pseudomonadati</taxon>
        <taxon>Pseudomonadota</taxon>
        <taxon>Alphaproteobacteria</taxon>
        <taxon>Rhodobacterales</taxon>
        <taxon>Roseobacteraceae</taxon>
        <taxon>Ruegeria</taxon>
    </lineage>
</organism>
<reference evidence="2" key="1">
    <citation type="submission" date="2017-05" db="EMBL/GenBank/DDBJ databases">
        <authorList>
            <person name="Rodrigo-Torres L."/>
            <person name="Arahal R. D."/>
            <person name="Lucena T."/>
        </authorList>
    </citation>
    <scope>NUCLEOTIDE SEQUENCE [LARGE SCALE GENOMIC DNA]</scope>
    <source>
        <strain evidence="2">CECT 8715</strain>
    </source>
</reference>
<keyword evidence="2" id="KW-1185">Reference proteome</keyword>
<gene>
    <name evidence="1" type="ORF">RUA8715_03564</name>
</gene>
<evidence type="ECO:0000313" key="2">
    <source>
        <dbReference type="Proteomes" id="UP000202485"/>
    </source>
</evidence>
<protein>
    <submittedName>
        <fullName evidence="1">Uncharacterized protein</fullName>
    </submittedName>
</protein>
<dbReference type="EMBL" id="FXYG01000005">
    <property type="protein sequence ID" value="SMX48947.1"/>
    <property type="molecule type" value="Genomic_DNA"/>
</dbReference>